<dbReference type="InterPro" id="IPR013557">
    <property type="entry name" value="AntA/B_antirep"/>
</dbReference>
<dbReference type="RefSeq" id="WP_005822905.1">
    <property type="nucleotide sequence ID" value="NZ_ACQL01000065.1"/>
</dbReference>
<dbReference type="PANTHER" id="PTHR36180">
    <property type="entry name" value="DNA-BINDING PROTEIN-RELATED-RELATED"/>
    <property type="match status" value="1"/>
</dbReference>
<dbReference type="AlphaFoldDB" id="C5S008"/>
<protein>
    <submittedName>
        <fullName evidence="2">Putative phage anti-repressor protein</fullName>
    </submittedName>
</protein>
<dbReference type="EMBL" id="ACQL01000065">
    <property type="protein sequence ID" value="EER47746.1"/>
    <property type="molecule type" value="Genomic_DNA"/>
</dbReference>
<evidence type="ECO:0000313" key="3">
    <source>
        <dbReference type="Proteomes" id="UP000005532"/>
    </source>
</evidence>
<feature type="domain" description="AntA/AntB antirepressor" evidence="1">
    <location>
        <begin position="18"/>
        <end position="92"/>
    </location>
</feature>
<dbReference type="OrthoDB" id="79831at2"/>
<gene>
    <name evidence="2" type="ORF">AM305_06156</name>
</gene>
<sequence length="219" mass="25293">MPITTFTGVIANQTTLLVNARELHARLQVSTKFQDWITRRISEYGFTKTLDFIEVLKFENVERGFFGTREIEVKEYHLTLDMAKELCMLERSELGRQARRYFIEQEKNAKALAEQNAKLLAQIPPFLLNNPDQTTMLIERAHQAFFVAYPEAKEILRYRGMGLSNPEISKLLNLGKKALGTRLAKMFELGLIERRATNSPNTHRLLQNRHNQLSLSLNA</sequence>
<dbReference type="Proteomes" id="UP000005532">
    <property type="component" value="Unassembled WGS sequence"/>
</dbReference>
<proteinExistence type="predicted"/>
<accession>C5S008</accession>
<comment type="caution">
    <text evidence="2">The sequence shown here is derived from an EMBL/GenBank/DDBJ whole genome shotgun (WGS) entry which is preliminary data.</text>
</comment>
<organism evidence="2 3">
    <name type="scientific">Actinobacillus minor NM305</name>
    <dbReference type="NCBI Taxonomy" id="637911"/>
    <lineage>
        <taxon>Bacteria</taxon>
        <taxon>Pseudomonadati</taxon>
        <taxon>Pseudomonadota</taxon>
        <taxon>Gammaproteobacteria</taxon>
        <taxon>Pasteurellales</taxon>
        <taxon>Pasteurellaceae</taxon>
        <taxon>Actinobacillus</taxon>
    </lineage>
</organism>
<dbReference type="Pfam" id="PF08346">
    <property type="entry name" value="AntA"/>
    <property type="match status" value="1"/>
</dbReference>
<evidence type="ECO:0000259" key="1">
    <source>
        <dbReference type="Pfam" id="PF08346"/>
    </source>
</evidence>
<dbReference type="eggNOG" id="COG3561">
    <property type="taxonomic scope" value="Bacteria"/>
</dbReference>
<evidence type="ECO:0000313" key="2">
    <source>
        <dbReference type="EMBL" id="EER47746.1"/>
    </source>
</evidence>
<name>C5S008_9PAST</name>
<reference evidence="2 3" key="1">
    <citation type="journal article" date="2010" name="Vet. Microbiol.">
        <title>Production of haemolysins by strains of the Actinobacillus minor/porcitonsillarum complex.</title>
        <authorList>
            <person name="Arya G."/>
            <person name="Niven D.F."/>
        </authorList>
    </citation>
    <scope>NUCLEOTIDE SEQUENCE [LARGE SCALE GENOMIC DNA]</scope>
    <source>
        <strain evidence="2 3">NM305</strain>
    </source>
</reference>
<dbReference type="PANTHER" id="PTHR36180:SF1">
    <property type="entry name" value="ANTA_ANTB ANTIREPRESSOR DOMAIN-CONTAINING PROTEIN"/>
    <property type="match status" value="1"/>
</dbReference>